<dbReference type="InterPro" id="IPR010333">
    <property type="entry name" value="VirJ"/>
</dbReference>
<feature type="domain" description="Bacterial virulence" evidence="2">
    <location>
        <begin position="37"/>
        <end position="215"/>
    </location>
</feature>
<sequence>MKFKILLFLLILTYQDYTQAQTAYPTHPLFKSSHKPLVLFLTGDGGWNTFSMQVADELGKNGYPVISLDTRKYFWEQKTPAGFAADVNTIVSKYLNQWNKDEFCVVGYSFGAEVGAFLPTHLPAATLEKFKSLVLLSPGYSNSFEVRFINMIATKNTNKDKYKVYPELLKSKIPVWCIFGEEEKTDISQELKETNKIRKITIPGSHHYNDDVQLVVSGAIKGLVN</sequence>
<gene>
    <name evidence="3" type="ordered locus">Phep_2437</name>
</gene>
<dbReference type="RefSeq" id="WP_015808253.1">
    <property type="nucleotide sequence ID" value="NC_013061.1"/>
</dbReference>
<dbReference type="SUPFAM" id="SSF53474">
    <property type="entry name" value="alpha/beta-Hydrolases"/>
    <property type="match status" value="1"/>
</dbReference>
<keyword evidence="1" id="KW-0732">Signal</keyword>
<organism evidence="3 4">
    <name type="scientific">Pedobacter heparinus (strain ATCC 13125 / DSM 2366 / CIP 104194 / JCM 7457 / NBRC 12017 / NCIMB 9290 / NRRL B-14731 / HIM 762-3)</name>
    <dbReference type="NCBI Taxonomy" id="485917"/>
    <lineage>
        <taxon>Bacteria</taxon>
        <taxon>Pseudomonadati</taxon>
        <taxon>Bacteroidota</taxon>
        <taxon>Sphingobacteriia</taxon>
        <taxon>Sphingobacteriales</taxon>
        <taxon>Sphingobacteriaceae</taxon>
        <taxon>Pedobacter</taxon>
    </lineage>
</organism>
<dbReference type="Proteomes" id="UP000000852">
    <property type="component" value="Chromosome"/>
</dbReference>
<dbReference type="HOGENOM" id="CLU_094145_0_0_10"/>
<dbReference type="OrthoDB" id="641022at2"/>
<accession>C6XZE5</accession>
<protein>
    <submittedName>
        <fullName evidence="3">Virulence factor family protein</fullName>
    </submittedName>
</protein>
<dbReference type="ESTHER" id="pedhd-c6xze5">
    <property type="family name" value="VirJ"/>
</dbReference>
<reference evidence="3 4" key="1">
    <citation type="journal article" date="2009" name="Stand. Genomic Sci.">
        <title>Complete genome sequence of Pedobacter heparinus type strain (HIM 762-3).</title>
        <authorList>
            <person name="Han C."/>
            <person name="Spring S."/>
            <person name="Lapidus A."/>
            <person name="Del Rio T.G."/>
            <person name="Tice H."/>
            <person name="Copeland A."/>
            <person name="Cheng J.F."/>
            <person name="Lucas S."/>
            <person name="Chen F."/>
            <person name="Nolan M."/>
            <person name="Bruce D."/>
            <person name="Goodwin L."/>
            <person name="Pitluck S."/>
            <person name="Ivanova N."/>
            <person name="Mavromatis K."/>
            <person name="Mikhailova N."/>
            <person name="Pati A."/>
            <person name="Chen A."/>
            <person name="Palaniappan K."/>
            <person name="Land M."/>
            <person name="Hauser L."/>
            <person name="Chang Y.J."/>
            <person name="Jeffries C.C."/>
            <person name="Saunders E."/>
            <person name="Chertkov O."/>
            <person name="Brettin T."/>
            <person name="Goker M."/>
            <person name="Rohde M."/>
            <person name="Bristow J."/>
            <person name="Eisen J.A."/>
            <person name="Markowitz V."/>
            <person name="Hugenholtz P."/>
            <person name="Kyrpides N.C."/>
            <person name="Klenk H.P."/>
            <person name="Detter J.C."/>
        </authorList>
    </citation>
    <scope>NUCLEOTIDE SEQUENCE [LARGE SCALE GENOMIC DNA]</scope>
    <source>
        <strain evidence="4">ATCC 13125 / DSM 2366 / CIP 104194 / JCM 7457 / NBRC 12017 / NCIMB 9290 / NRRL B-14731 / HIM 762-3</strain>
    </source>
</reference>
<dbReference type="eggNOG" id="COG3946">
    <property type="taxonomic scope" value="Bacteria"/>
</dbReference>
<dbReference type="InterPro" id="IPR029058">
    <property type="entry name" value="AB_hydrolase_fold"/>
</dbReference>
<dbReference type="EMBL" id="CP001681">
    <property type="protein sequence ID" value="ACU04641.1"/>
    <property type="molecule type" value="Genomic_DNA"/>
</dbReference>
<feature type="signal peptide" evidence="1">
    <location>
        <begin position="1"/>
        <end position="20"/>
    </location>
</feature>
<feature type="chain" id="PRO_5002974616" evidence="1">
    <location>
        <begin position="21"/>
        <end position="225"/>
    </location>
</feature>
<evidence type="ECO:0000256" key="1">
    <source>
        <dbReference type="SAM" id="SignalP"/>
    </source>
</evidence>
<dbReference type="AlphaFoldDB" id="C6XZE5"/>
<keyword evidence="4" id="KW-1185">Reference proteome</keyword>
<name>C6XZE5_PEDHD</name>
<dbReference type="Pfam" id="PF06057">
    <property type="entry name" value="VirJ"/>
    <property type="match status" value="1"/>
</dbReference>
<proteinExistence type="predicted"/>
<dbReference type="KEGG" id="phe:Phep_2437"/>
<evidence type="ECO:0000313" key="4">
    <source>
        <dbReference type="Proteomes" id="UP000000852"/>
    </source>
</evidence>
<dbReference type="STRING" id="485917.Phep_2437"/>
<evidence type="ECO:0000313" key="3">
    <source>
        <dbReference type="EMBL" id="ACU04641.1"/>
    </source>
</evidence>
<evidence type="ECO:0000259" key="2">
    <source>
        <dbReference type="Pfam" id="PF06057"/>
    </source>
</evidence>
<dbReference type="Gene3D" id="3.40.50.1820">
    <property type="entry name" value="alpha/beta hydrolase"/>
    <property type="match status" value="1"/>
</dbReference>